<dbReference type="Proteomes" id="UP000199158">
    <property type="component" value="Unassembled WGS sequence"/>
</dbReference>
<dbReference type="AlphaFoldDB" id="A0A1H8BFH7"/>
<sequence>MHFVFIKLKMEEWLSISSNCIKFITVLNLLALLLITSACFLSGGLSHLLFWFGIADCIFITYLNYKYK</sequence>
<reference evidence="2 3" key="1">
    <citation type="submission" date="2016-10" db="EMBL/GenBank/DDBJ databases">
        <authorList>
            <person name="de Groot N.N."/>
        </authorList>
    </citation>
    <scope>NUCLEOTIDE SEQUENCE [LARGE SCALE GENOMIC DNA]</scope>
    <source>
        <strain evidence="2 3">CGMCC 1.5070</strain>
    </source>
</reference>
<dbReference type="EMBL" id="FOCG01000001">
    <property type="protein sequence ID" value="SEM80617.1"/>
    <property type="molecule type" value="Genomic_DNA"/>
</dbReference>
<feature type="transmembrane region" description="Helical" evidence="1">
    <location>
        <begin position="21"/>
        <end position="43"/>
    </location>
</feature>
<evidence type="ECO:0000256" key="1">
    <source>
        <dbReference type="SAM" id="Phobius"/>
    </source>
</evidence>
<name>A0A1H8BFH7_9FIRM</name>
<feature type="transmembrane region" description="Helical" evidence="1">
    <location>
        <begin position="49"/>
        <end position="65"/>
    </location>
</feature>
<accession>A0A1H8BFH7</accession>
<protein>
    <submittedName>
        <fullName evidence="2">Uncharacterized protein</fullName>
    </submittedName>
</protein>
<evidence type="ECO:0000313" key="3">
    <source>
        <dbReference type="Proteomes" id="UP000199158"/>
    </source>
</evidence>
<dbReference type="STRING" id="474960.SAMN05216180_1830"/>
<gene>
    <name evidence="2" type="ORF">SAMN05216180_1830</name>
</gene>
<keyword evidence="3" id="KW-1185">Reference proteome</keyword>
<proteinExistence type="predicted"/>
<organism evidence="2 3">
    <name type="scientific">Hydrogenoanaerobacterium saccharovorans</name>
    <dbReference type="NCBI Taxonomy" id="474960"/>
    <lineage>
        <taxon>Bacteria</taxon>
        <taxon>Bacillati</taxon>
        <taxon>Bacillota</taxon>
        <taxon>Clostridia</taxon>
        <taxon>Eubacteriales</taxon>
        <taxon>Oscillospiraceae</taxon>
        <taxon>Hydrogenoanaerobacterium</taxon>
    </lineage>
</organism>
<keyword evidence="1" id="KW-1133">Transmembrane helix</keyword>
<keyword evidence="1" id="KW-0472">Membrane</keyword>
<evidence type="ECO:0000313" key="2">
    <source>
        <dbReference type="EMBL" id="SEM80617.1"/>
    </source>
</evidence>
<keyword evidence="1" id="KW-0812">Transmembrane</keyword>